<keyword evidence="1" id="KW-0677">Repeat</keyword>
<dbReference type="AlphaFoldDB" id="A0A370PJH7"/>
<dbReference type="SUPFAM" id="SSF48403">
    <property type="entry name" value="Ankyrin repeat"/>
    <property type="match status" value="1"/>
</dbReference>
<evidence type="ECO:0000256" key="2">
    <source>
        <dbReference type="ARBA" id="ARBA00023043"/>
    </source>
</evidence>
<dbReference type="SMART" id="SM00248">
    <property type="entry name" value="ANK"/>
    <property type="match status" value="4"/>
</dbReference>
<accession>A0A370PJH7</accession>
<proteinExistence type="predicted"/>
<protein>
    <submittedName>
        <fullName evidence="4">Ankyrin</fullName>
    </submittedName>
</protein>
<dbReference type="PROSITE" id="PS50088">
    <property type="entry name" value="ANK_REPEAT"/>
    <property type="match status" value="1"/>
</dbReference>
<name>A0A370PJH7_ASPPH</name>
<gene>
    <name evidence="4" type="ORF">M752DRAFT_293468</name>
</gene>
<dbReference type="Proteomes" id="UP000254937">
    <property type="component" value="Unassembled WGS sequence"/>
</dbReference>
<dbReference type="Gene3D" id="1.25.40.20">
    <property type="entry name" value="Ankyrin repeat-containing domain"/>
    <property type="match status" value="2"/>
</dbReference>
<dbReference type="EMBL" id="KZ851853">
    <property type="protein sequence ID" value="RDK42350.1"/>
    <property type="molecule type" value="Genomic_DNA"/>
</dbReference>
<evidence type="ECO:0000313" key="5">
    <source>
        <dbReference type="Proteomes" id="UP000254937"/>
    </source>
</evidence>
<dbReference type="InterPro" id="IPR036770">
    <property type="entry name" value="Ankyrin_rpt-contain_sf"/>
</dbReference>
<evidence type="ECO:0000256" key="3">
    <source>
        <dbReference type="PROSITE-ProRule" id="PRU00023"/>
    </source>
</evidence>
<dbReference type="PANTHER" id="PTHR24171">
    <property type="entry name" value="ANKYRIN REPEAT DOMAIN-CONTAINING PROTEIN 39-RELATED"/>
    <property type="match status" value="1"/>
</dbReference>
<evidence type="ECO:0000313" key="4">
    <source>
        <dbReference type="EMBL" id="RDK42350.1"/>
    </source>
</evidence>
<sequence length="270" mass="29521">MEPGEAFVEAFHDACFNGDLLKTQNALYSGRLTAEDVSEGLHIATGEAHTDIVAALFDSGAQMTADSSSFLIGDDGQQHPGIIRYYLTTVLIRTATSLMVSHFYGMFMKNPACAEELLSRGADPNRKGPKGVSPLACALGNISEEDTSLLETLLAHGARLESTLFFYAIRPGESLGEFKTKLLLAKDLDPNTTSPEWGTPLHRAVYLAERGIVKVLLDAGADKTARSDCRQFRDQTPAEVAERTIQRYPKSPDLRASLETILELLQSEYH</sequence>
<reference evidence="4 5" key="1">
    <citation type="submission" date="2018-07" db="EMBL/GenBank/DDBJ databases">
        <title>Section-level genome sequencing of Aspergillus section Nigri to investigate inter- and intra-species variation.</title>
        <authorList>
            <consortium name="DOE Joint Genome Institute"/>
            <person name="Vesth T.C."/>
            <person name="Nybo J.L."/>
            <person name="Theobald S."/>
            <person name="Frisvad J.C."/>
            <person name="Larsen T.O."/>
            <person name="Nielsen K.F."/>
            <person name="Hoof J.B."/>
            <person name="Brandl J."/>
            <person name="Salamov A."/>
            <person name="Riley R."/>
            <person name="Gladden J.M."/>
            <person name="Phatale P."/>
            <person name="Nielsen M.T."/>
            <person name="Lyhne E.K."/>
            <person name="Kogle M.E."/>
            <person name="Strasser K."/>
            <person name="McDonnell E."/>
            <person name="Barry K."/>
            <person name="Clum A."/>
            <person name="Chen C."/>
            <person name="Nolan M."/>
            <person name="Sandor L."/>
            <person name="Kuo A."/>
            <person name="Lipzen A."/>
            <person name="Hainaut M."/>
            <person name="Drula E."/>
            <person name="Tsang A."/>
            <person name="Magnuson J.K."/>
            <person name="Henrissat B."/>
            <person name="Wiebenga A."/>
            <person name="Simmons B.A."/>
            <person name="Makela M.R."/>
            <person name="De vries R.P."/>
            <person name="Grigoriev I.V."/>
            <person name="Mortensen U.H."/>
            <person name="Baker S.E."/>
            <person name="Andersen M.R."/>
        </authorList>
    </citation>
    <scope>NUCLEOTIDE SEQUENCE [LARGE SCALE GENOMIC DNA]</scope>
    <source>
        <strain evidence="4 5">ATCC 13157</strain>
    </source>
</reference>
<dbReference type="PROSITE" id="PS50297">
    <property type="entry name" value="ANK_REP_REGION"/>
    <property type="match status" value="1"/>
</dbReference>
<organism evidence="4 5">
    <name type="scientific">Aspergillus phoenicis ATCC 13157</name>
    <dbReference type="NCBI Taxonomy" id="1353007"/>
    <lineage>
        <taxon>Eukaryota</taxon>
        <taxon>Fungi</taxon>
        <taxon>Dikarya</taxon>
        <taxon>Ascomycota</taxon>
        <taxon>Pezizomycotina</taxon>
        <taxon>Eurotiomycetes</taxon>
        <taxon>Eurotiomycetidae</taxon>
        <taxon>Eurotiales</taxon>
        <taxon>Aspergillaceae</taxon>
        <taxon>Aspergillus</taxon>
    </lineage>
</organism>
<evidence type="ECO:0000256" key="1">
    <source>
        <dbReference type="ARBA" id="ARBA00022737"/>
    </source>
</evidence>
<keyword evidence="5" id="KW-1185">Reference proteome</keyword>
<dbReference type="InterPro" id="IPR002110">
    <property type="entry name" value="Ankyrin_rpt"/>
</dbReference>
<keyword evidence="2 3" id="KW-0040">ANK repeat</keyword>
<dbReference type="Pfam" id="PF00023">
    <property type="entry name" value="Ank"/>
    <property type="match status" value="1"/>
</dbReference>
<feature type="repeat" description="ANK" evidence="3">
    <location>
        <begin position="196"/>
        <end position="228"/>
    </location>
</feature>